<organism evidence="1 2">
    <name type="scientific">Antrihabitans spumae</name>
    <dbReference type="NCBI Taxonomy" id="3373370"/>
    <lineage>
        <taxon>Bacteria</taxon>
        <taxon>Bacillati</taxon>
        <taxon>Actinomycetota</taxon>
        <taxon>Actinomycetes</taxon>
        <taxon>Mycobacteriales</taxon>
        <taxon>Nocardiaceae</taxon>
        <taxon>Antrihabitans</taxon>
    </lineage>
</organism>
<dbReference type="Proteomes" id="UP001609219">
    <property type="component" value="Unassembled WGS sequence"/>
</dbReference>
<reference evidence="1 2" key="1">
    <citation type="submission" date="2024-10" db="EMBL/GenBank/DDBJ databases">
        <authorList>
            <person name="Riesco R."/>
        </authorList>
    </citation>
    <scope>NUCLEOTIDE SEQUENCE [LARGE SCALE GENOMIC DNA]</scope>
    <source>
        <strain evidence="1 2">NCIMB 15450</strain>
    </source>
</reference>
<gene>
    <name evidence="1" type="ORF">ACHIRB_25120</name>
</gene>
<accession>A0ABW7KBD0</accession>
<feature type="non-terminal residue" evidence="1">
    <location>
        <position position="95"/>
    </location>
</feature>
<name>A0ABW7KBD0_9NOCA</name>
<comment type="caution">
    <text evidence="1">The sequence shown here is derived from an EMBL/GenBank/DDBJ whole genome shotgun (WGS) entry which is preliminary data.</text>
</comment>
<evidence type="ECO:0008006" key="3">
    <source>
        <dbReference type="Google" id="ProtNLM"/>
    </source>
</evidence>
<evidence type="ECO:0000313" key="2">
    <source>
        <dbReference type="Proteomes" id="UP001609219"/>
    </source>
</evidence>
<protein>
    <recommendedName>
        <fullName evidence="3">DUF192 domain-containing protein</fullName>
    </recommendedName>
</protein>
<keyword evidence="2" id="KW-1185">Reference proteome</keyword>
<dbReference type="EMBL" id="JBIMSN010000122">
    <property type="protein sequence ID" value="MFH5231826.1"/>
    <property type="molecule type" value="Genomic_DNA"/>
</dbReference>
<proteinExistence type="predicted"/>
<evidence type="ECO:0000313" key="1">
    <source>
        <dbReference type="EMBL" id="MFH5231826.1"/>
    </source>
</evidence>
<sequence>MYESRLELARLLFADFDRSVTRIVAQPFALVAQVEGRRHTQIPDFVLITEDGPIVVDCCPSLTLQMKPSLGLPTTRDVDRVAGDAIVGMVTARSA</sequence>